<feature type="compositionally biased region" description="Polar residues" evidence="1">
    <location>
        <begin position="73"/>
        <end position="82"/>
    </location>
</feature>
<dbReference type="EMBL" id="KB469744">
    <property type="protein sequence ID" value="EMP42575.1"/>
    <property type="molecule type" value="Genomic_DNA"/>
</dbReference>
<feature type="compositionally biased region" description="Polar residues" evidence="1">
    <location>
        <begin position="19"/>
        <end position="28"/>
    </location>
</feature>
<feature type="compositionally biased region" description="Acidic residues" evidence="1">
    <location>
        <begin position="9"/>
        <end position="18"/>
    </location>
</feature>
<keyword evidence="3" id="KW-1185">Reference proteome</keyword>
<dbReference type="AlphaFoldDB" id="M7C303"/>
<evidence type="ECO:0000256" key="1">
    <source>
        <dbReference type="SAM" id="MobiDB-lite"/>
    </source>
</evidence>
<proteinExistence type="predicted"/>
<protein>
    <submittedName>
        <fullName evidence="2">Uncharacterized protein</fullName>
    </submittedName>
</protein>
<dbReference type="Proteomes" id="UP000031443">
    <property type="component" value="Unassembled WGS sequence"/>
</dbReference>
<gene>
    <name evidence="2" type="ORF">UY3_00138</name>
</gene>
<name>M7C303_CHEMY</name>
<feature type="region of interest" description="Disordered" evidence="1">
    <location>
        <begin position="40"/>
        <end position="82"/>
    </location>
</feature>
<reference evidence="3" key="1">
    <citation type="journal article" date="2013" name="Nat. Genet.">
        <title>The draft genomes of soft-shell turtle and green sea turtle yield insights into the development and evolution of the turtle-specific body plan.</title>
        <authorList>
            <person name="Wang Z."/>
            <person name="Pascual-Anaya J."/>
            <person name="Zadissa A."/>
            <person name="Li W."/>
            <person name="Niimura Y."/>
            <person name="Huang Z."/>
            <person name="Li C."/>
            <person name="White S."/>
            <person name="Xiong Z."/>
            <person name="Fang D."/>
            <person name="Wang B."/>
            <person name="Ming Y."/>
            <person name="Chen Y."/>
            <person name="Zheng Y."/>
            <person name="Kuraku S."/>
            <person name="Pignatelli M."/>
            <person name="Herrero J."/>
            <person name="Beal K."/>
            <person name="Nozawa M."/>
            <person name="Li Q."/>
            <person name="Wang J."/>
            <person name="Zhang H."/>
            <person name="Yu L."/>
            <person name="Shigenobu S."/>
            <person name="Wang J."/>
            <person name="Liu J."/>
            <person name="Flicek P."/>
            <person name="Searle S."/>
            <person name="Wang J."/>
            <person name="Kuratani S."/>
            <person name="Yin Y."/>
            <person name="Aken B."/>
            <person name="Zhang G."/>
            <person name="Irie N."/>
        </authorList>
    </citation>
    <scope>NUCLEOTIDE SEQUENCE [LARGE SCALE GENOMIC DNA]</scope>
</reference>
<feature type="region of interest" description="Disordered" evidence="1">
    <location>
        <begin position="1"/>
        <end position="28"/>
    </location>
</feature>
<organism evidence="2 3">
    <name type="scientific">Chelonia mydas</name>
    <name type="common">Green sea-turtle</name>
    <name type="synonym">Chelonia agassizi</name>
    <dbReference type="NCBI Taxonomy" id="8469"/>
    <lineage>
        <taxon>Eukaryota</taxon>
        <taxon>Metazoa</taxon>
        <taxon>Chordata</taxon>
        <taxon>Craniata</taxon>
        <taxon>Vertebrata</taxon>
        <taxon>Euteleostomi</taxon>
        <taxon>Archelosauria</taxon>
        <taxon>Testudinata</taxon>
        <taxon>Testudines</taxon>
        <taxon>Cryptodira</taxon>
        <taxon>Durocryptodira</taxon>
        <taxon>Americhelydia</taxon>
        <taxon>Chelonioidea</taxon>
        <taxon>Cheloniidae</taxon>
        <taxon>Chelonia</taxon>
    </lineage>
</organism>
<evidence type="ECO:0000313" key="2">
    <source>
        <dbReference type="EMBL" id="EMP42575.1"/>
    </source>
</evidence>
<evidence type="ECO:0000313" key="3">
    <source>
        <dbReference type="Proteomes" id="UP000031443"/>
    </source>
</evidence>
<accession>M7C303</accession>
<sequence>MEAGFGGKEDDDYEEIVDSSEQGSGQTGFHNIQDLFITLDVDPVPPNPPKAGSRTLKVERGPLDMQKPKQMVPQMTQQKQYQ</sequence>